<keyword evidence="7" id="KW-1185">Reference proteome</keyword>
<dbReference type="SUPFAM" id="SSF53850">
    <property type="entry name" value="Periplasmic binding protein-like II"/>
    <property type="match status" value="1"/>
</dbReference>
<accession>A0A6I4MG18</accession>
<evidence type="ECO:0000313" key="6">
    <source>
        <dbReference type="EMBL" id="MWA02671.1"/>
    </source>
</evidence>
<name>A0A6I4MG18_9ACTN</name>
<proteinExistence type="inferred from homology"/>
<dbReference type="Proteomes" id="UP000462055">
    <property type="component" value="Unassembled WGS sequence"/>
</dbReference>
<dbReference type="PANTHER" id="PTHR30024">
    <property type="entry name" value="ALIPHATIC SULFONATES-BINDING PROTEIN-RELATED"/>
    <property type="match status" value="1"/>
</dbReference>
<organism evidence="6 7">
    <name type="scientific">Actinomadura physcomitrii</name>
    <dbReference type="NCBI Taxonomy" id="2650748"/>
    <lineage>
        <taxon>Bacteria</taxon>
        <taxon>Bacillati</taxon>
        <taxon>Actinomycetota</taxon>
        <taxon>Actinomycetes</taxon>
        <taxon>Streptosporangiales</taxon>
        <taxon>Thermomonosporaceae</taxon>
        <taxon>Actinomadura</taxon>
    </lineage>
</organism>
<dbReference type="EMBL" id="WBMS02000015">
    <property type="protein sequence ID" value="MWA02671.1"/>
    <property type="molecule type" value="Genomic_DNA"/>
</dbReference>
<comment type="similarity">
    <text evidence="2">Belongs to the bacterial solute-binding protein SsuA/TauA family.</text>
</comment>
<sequence>MAWLSHAGRVRRSVLTAMAVGLLLCGSLTACANRSGAAGKDGYKIAMSSNSMTAAPVLAALSRNTFSAHGITVKPVAMNGSSSNSLAALLSGDTQFAFLGGTNAVDARAQGSPVVIVGATATNLLTMSVSKKVADSLAERGVRPDSPIADRVKALKGLTIATSPPGSLSHTILLGMLKAFGVSQTAVKVVPSDPGAMTAGIKRGLYDAVFWPVGVMEPSYADGTAKLFISFPAGDVPQIPSFMQGVVITTERVVKSNPDAVKKVRDALIDAGNLIRQDEKTAKTAVKNYAFESVDQASFDQQWAIAKRAWLTDLKVPRTLYDSHMKVQALVGDAHYDKVTYDGLVLPAARS</sequence>
<evidence type="ECO:0000256" key="1">
    <source>
        <dbReference type="ARBA" id="ARBA00004418"/>
    </source>
</evidence>
<dbReference type="Pfam" id="PF09084">
    <property type="entry name" value="NMT1"/>
    <property type="match status" value="1"/>
</dbReference>
<evidence type="ECO:0000256" key="4">
    <source>
        <dbReference type="SAM" id="SignalP"/>
    </source>
</evidence>
<dbReference type="AlphaFoldDB" id="A0A6I4MG18"/>
<dbReference type="Gene3D" id="3.40.190.10">
    <property type="entry name" value="Periplasmic binding protein-like II"/>
    <property type="match status" value="2"/>
</dbReference>
<comment type="caution">
    <text evidence="6">The sequence shown here is derived from an EMBL/GenBank/DDBJ whole genome shotgun (WGS) entry which is preliminary data.</text>
</comment>
<evidence type="ECO:0000313" key="7">
    <source>
        <dbReference type="Proteomes" id="UP000462055"/>
    </source>
</evidence>
<reference evidence="6" key="1">
    <citation type="submission" date="2019-12" db="EMBL/GenBank/DDBJ databases">
        <title>Actinomadura physcomitrii sp. nov., a novel actinomycete isolated from moss [Physcomitrium sphaericum (Ludw) Fuernr].</title>
        <authorList>
            <person name="Zhuang X."/>
        </authorList>
    </citation>
    <scope>NUCLEOTIDE SEQUENCE [LARGE SCALE GENOMIC DNA]</scope>
    <source>
        <strain evidence="6">LD22</strain>
    </source>
</reference>
<feature type="signal peptide" evidence="4">
    <location>
        <begin position="1"/>
        <end position="32"/>
    </location>
</feature>
<dbReference type="InterPro" id="IPR015168">
    <property type="entry name" value="SsuA/THI5"/>
</dbReference>
<dbReference type="PANTHER" id="PTHR30024:SF47">
    <property type="entry name" value="TAURINE-BINDING PERIPLASMIC PROTEIN"/>
    <property type="match status" value="1"/>
</dbReference>
<comment type="subcellular location">
    <subcellularLocation>
        <location evidence="1">Periplasm</location>
    </subcellularLocation>
</comment>
<protein>
    <submittedName>
        <fullName evidence="6">PhnD/SsuA/transferrin family substrate-binding protein</fullName>
    </submittedName>
</protein>
<evidence type="ECO:0000256" key="2">
    <source>
        <dbReference type="ARBA" id="ARBA00010742"/>
    </source>
</evidence>
<gene>
    <name evidence="6" type="ORF">F8568_020290</name>
</gene>
<feature type="chain" id="PRO_5038338355" evidence="4">
    <location>
        <begin position="33"/>
        <end position="351"/>
    </location>
</feature>
<keyword evidence="3 4" id="KW-0732">Signal</keyword>
<dbReference type="GO" id="GO:0042597">
    <property type="term" value="C:periplasmic space"/>
    <property type="evidence" value="ECO:0007669"/>
    <property type="project" value="UniProtKB-SubCell"/>
</dbReference>
<dbReference type="GO" id="GO:0042918">
    <property type="term" value="P:alkanesulfonate transmembrane transport"/>
    <property type="evidence" value="ECO:0007669"/>
    <property type="project" value="TreeGrafter"/>
</dbReference>
<feature type="domain" description="SsuA/THI5-like" evidence="5">
    <location>
        <begin position="54"/>
        <end position="271"/>
    </location>
</feature>
<evidence type="ECO:0000256" key="3">
    <source>
        <dbReference type="ARBA" id="ARBA00022729"/>
    </source>
</evidence>
<evidence type="ECO:0000259" key="5">
    <source>
        <dbReference type="Pfam" id="PF09084"/>
    </source>
</evidence>